<reference evidence="2" key="1">
    <citation type="submission" date="2022-03" db="EMBL/GenBank/DDBJ databases">
        <authorList>
            <person name="Martin H S."/>
        </authorList>
    </citation>
    <scope>NUCLEOTIDE SEQUENCE</scope>
</reference>
<dbReference type="Proteomes" id="UP000837857">
    <property type="component" value="Chromosome 20"/>
</dbReference>
<sequence>MMSVCLPINCETTESISQEEDPGVLISDAELDSPPQAPNGQCCRPKGTSLRAPRKPEREGDSSGRRQAWLVRAATSDRGVAPRRELC</sequence>
<evidence type="ECO:0000313" key="3">
    <source>
        <dbReference type="Proteomes" id="UP000837857"/>
    </source>
</evidence>
<name>A0ABN8IAA5_9NEOP</name>
<protein>
    <submittedName>
        <fullName evidence="2">Uncharacterized protein</fullName>
    </submittedName>
</protein>
<feature type="compositionally biased region" description="Basic and acidic residues" evidence="1">
    <location>
        <begin position="54"/>
        <end position="64"/>
    </location>
</feature>
<evidence type="ECO:0000256" key="1">
    <source>
        <dbReference type="SAM" id="MobiDB-lite"/>
    </source>
</evidence>
<evidence type="ECO:0000313" key="2">
    <source>
        <dbReference type="EMBL" id="CAH2052047.1"/>
    </source>
</evidence>
<feature type="region of interest" description="Disordered" evidence="1">
    <location>
        <begin position="15"/>
        <end position="87"/>
    </location>
</feature>
<gene>
    <name evidence="2" type="ORF">IPOD504_LOCUS8052</name>
</gene>
<proteinExistence type="predicted"/>
<keyword evidence="3" id="KW-1185">Reference proteome</keyword>
<organism evidence="2 3">
    <name type="scientific">Iphiclides podalirius</name>
    <name type="common">scarce swallowtail</name>
    <dbReference type="NCBI Taxonomy" id="110791"/>
    <lineage>
        <taxon>Eukaryota</taxon>
        <taxon>Metazoa</taxon>
        <taxon>Ecdysozoa</taxon>
        <taxon>Arthropoda</taxon>
        <taxon>Hexapoda</taxon>
        <taxon>Insecta</taxon>
        <taxon>Pterygota</taxon>
        <taxon>Neoptera</taxon>
        <taxon>Endopterygota</taxon>
        <taxon>Lepidoptera</taxon>
        <taxon>Glossata</taxon>
        <taxon>Ditrysia</taxon>
        <taxon>Papilionoidea</taxon>
        <taxon>Papilionidae</taxon>
        <taxon>Papilioninae</taxon>
        <taxon>Iphiclides</taxon>
    </lineage>
</organism>
<dbReference type="EMBL" id="OW152832">
    <property type="protein sequence ID" value="CAH2052047.1"/>
    <property type="molecule type" value="Genomic_DNA"/>
</dbReference>
<accession>A0ABN8IAA5</accession>
<feature type="non-terminal residue" evidence="2">
    <location>
        <position position="87"/>
    </location>
</feature>